<evidence type="ECO:0000313" key="2">
    <source>
        <dbReference type="Proteomes" id="UP000789572"/>
    </source>
</evidence>
<dbReference type="AlphaFoldDB" id="A0A9N9E1F5"/>
<sequence>LGGGTETRILKYTYGVGISDSGDLSRHRPRNIFKRLAQRGTEVLIDSKFGCELSYRNQAAQLNISIYTTCEDTAKYCDDPGVELFGQLLIELLNVPDANPGPARSVDFSLIFGKTGIRAQAKDKLTGNKSEALFALKL</sequence>
<feature type="non-terminal residue" evidence="1">
    <location>
        <position position="138"/>
    </location>
</feature>
<gene>
    <name evidence="1" type="ORF">POCULU_LOCUS10206</name>
</gene>
<dbReference type="OrthoDB" id="2963168at2759"/>
<dbReference type="EMBL" id="CAJVPJ010004830">
    <property type="protein sequence ID" value="CAG8656010.1"/>
    <property type="molecule type" value="Genomic_DNA"/>
</dbReference>
<dbReference type="Proteomes" id="UP000789572">
    <property type="component" value="Unassembled WGS sequence"/>
</dbReference>
<accession>A0A9N9E1F5</accession>
<comment type="caution">
    <text evidence="1">The sequence shown here is derived from an EMBL/GenBank/DDBJ whole genome shotgun (WGS) entry which is preliminary data.</text>
</comment>
<reference evidence="1" key="1">
    <citation type="submission" date="2021-06" db="EMBL/GenBank/DDBJ databases">
        <authorList>
            <person name="Kallberg Y."/>
            <person name="Tangrot J."/>
            <person name="Rosling A."/>
        </authorList>
    </citation>
    <scope>NUCLEOTIDE SEQUENCE</scope>
    <source>
        <strain evidence="1">IA702</strain>
    </source>
</reference>
<organism evidence="1 2">
    <name type="scientific">Paraglomus occultum</name>
    <dbReference type="NCBI Taxonomy" id="144539"/>
    <lineage>
        <taxon>Eukaryota</taxon>
        <taxon>Fungi</taxon>
        <taxon>Fungi incertae sedis</taxon>
        <taxon>Mucoromycota</taxon>
        <taxon>Glomeromycotina</taxon>
        <taxon>Glomeromycetes</taxon>
        <taxon>Paraglomerales</taxon>
        <taxon>Paraglomeraceae</taxon>
        <taxon>Paraglomus</taxon>
    </lineage>
</organism>
<keyword evidence="2" id="KW-1185">Reference proteome</keyword>
<evidence type="ECO:0000313" key="1">
    <source>
        <dbReference type="EMBL" id="CAG8656010.1"/>
    </source>
</evidence>
<protein>
    <submittedName>
        <fullName evidence="1">6923_t:CDS:1</fullName>
    </submittedName>
</protein>
<proteinExistence type="predicted"/>
<name>A0A9N9E1F5_9GLOM</name>